<dbReference type="InterPro" id="IPR011050">
    <property type="entry name" value="Pectin_lyase_fold/virulence"/>
</dbReference>
<proteinExistence type="predicted"/>
<dbReference type="Proteomes" id="UP000054560">
    <property type="component" value="Unassembled WGS sequence"/>
</dbReference>
<dbReference type="EMBL" id="KQ241611">
    <property type="protein sequence ID" value="KNC87401.1"/>
    <property type="molecule type" value="Genomic_DNA"/>
</dbReference>
<sequence length="430" mass="45768">MFLVTTLVLAVAASLDGQPIDTPIGTARTTTLGNNCATCENGIWLQSGNTCYDNLALAIYSNFANEPLYISGTIEVENEIALLSSIKLVGSSCGASISKPKIVSRIDDDYDAIFVLSGQDGATYHFENIHFENGDDRSRLIRTAEVDEDQEETDDAGWSDMPAYNLALIDIVAEKFETKARGGSAVFMQVARSVLIDGSTFSQNNVADPGKELYGGGGAVWIHEVPKGNSVVVQNSIFTENTMEFEHGLGAAFYIAHIDGAASILNCVFRDNAAADGAAIHISRTDTSGSVIINSTFQNNRAASDWGARGSALRFKYIYGSVSIDGVYTDNETADGRSLIANNRVGSGASVRLAGTFINNDCRQGGAVWDSHMEFGGVMTISSGTSMVDNDSDVNPGTVIRLAGANEGDATTYKSADWVNSLTEDTMITL</sequence>
<dbReference type="GeneID" id="25900996"/>
<feature type="signal peptide" evidence="1">
    <location>
        <begin position="1"/>
        <end position="17"/>
    </location>
</feature>
<keyword evidence="3" id="KW-1185">Reference proteome</keyword>
<dbReference type="RefSeq" id="XP_014161303.1">
    <property type="nucleotide sequence ID" value="XM_014305828.1"/>
</dbReference>
<evidence type="ECO:0000256" key="1">
    <source>
        <dbReference type="SAM" id="SignalP"/>
    </source>
</evidence>
<name>A0A0L0GEV7_9EUKA</name>
<dbReference type="AlphaFoldDB" id="A0A0L0GEV7"/>
<protein>
    <recommendedName>
        <fullName evidence="4">Right handed beta helix domain-containing protein</fullName>
    </recommendedName>
</protein>
<evidence type="ECO:0000313" key="3">
    <source>
        <dbReference type="Proteomes" id="UP000054560"/>
    </source>
</evidence>
<evidence type="ECO:0000313" key="2">
    <source>
        <dbReference type="EMBL" id="KNC87401.1"/>
    </source>
</evidence>
<organism evidence="2 3">
    <name type="scientific">Sphaeroforma arctica JP610</name>
    <dbReference type="NCBI Taxonomy" id="667725"/>
    <lineage>
        <taxon>Eukaryota</taxon>
        <taxon>Ichthyosporea</taxon>
        <taxon>Ichthyophonida</taxon>
        <taxon>Sphaeroforma</taxon>
    </lineage>
</organism>
<keyword evidence="1" id="KW-0732">Signal</keyword>
<feature type="chain" id="PRO_5005539240" description="Right handed beta helix domain-containing protein" evidence="1">
    <location>
        <begin position="18"/>
        <end position="430"/>
    </location>
</feature>
<gene>
    <name evidence="2" type="ORF">SARC_00492</name>
</gene>
<accession>A0A0L0GEV7</accession>
<dbReference type="SUPFAM" id="SSF51126">
    <property type="entry name" value="Pectin lyase-like"/>
    <property type="match status" value="1"/>
</dbReference>
<evidence type="ECO:0008006" key="4">
    <source>
        <dbReference type="Google" id="ProtNLM"/>
    </source>
</evidence>
<reference evidence="2 3" key="1">
    <citation type="submission" date="2011-02" db="EMBL/GenBank/DDBJ databases">
        <title>The Genome Sequence of Sphaeroforma arctica JP610.</title>
        <authorList>
            <consortium name="The Broad Institute Genome Sequencing Platform"/>
            <person name="Russ C."/>
            <person name="Cuomo C."/>
            <person name="Young S.K."/>
            <person name="Zeng Q."/>
            <person name="Gargeya S."/>
            <person name="Alvarado L."/>
            <person name="Berlin A."/>
            <person name="Chapman S.B."/>
            <person name="Chen Z."/>
            <person name="Freedman E."/>
            <person name="Gellesch M."/>
            <person name="Goldberg J."/>
            <person name="Griggs A."/>
            <person name="Gujja S."/>
            <person name="Heilman E."/>
            <person name="Heiman D."/>
            <person name="Howarth C."/>
            <person name="Mehta T."/>
            <person name="Neiman D."/>
            <person name="Pearson M."/>
            <person name="Roberts A."/>
            <person name="Saif S."/>
            <person name="Shea T."/>
            <person name="Shenoy N."/>
            <person name="Sisk P."/>
            <person name="Stolte C."/>
            <person name="Sykes S."/>
            <person name="White J."/>
            <person name="Yandava C."/>
            <person name="Burger G."/>
            <person name="Gray M.W."/>
            <person name="Holland P.W.H."/>
            <person name="King N."/>
            <person name="Lang F.B.F."/>
            <person name="Roger A.J."/>
            <person name="Ruiz-Trillo I."/>
            <person name="Haas B."/>
            <person name="Nusbaum C."/>
            <person name="Birren B."/>
        </authorList>
    </citation>
    <scope>NUCLEOTIDE SEQUENCE [LARGE SCALE GENOMIC DNA]</scope>
    <source>
        <strain evidence="2 3">JP610</strain>
    </source>
</reference>